<reference evidence="2 3" key="1">
    <citation type="journal article" date="2019" name="Int. J. Syst. Evol. Microbiol.">
        <title>The Global Catalogue of Microorganisms (GCM) 10K type strain sequencing project: providing services to taxonomists for standard genome sequencing and annotation.</title>
        <authorList>
            <consortium name="The Broad Institute Genomics Platform"/>
            <consortium name="The Broad Institute Genome Sequencing Center for Infectious Disease"/>
            <person name="Wu L."/>
            <person name="Ma J."/>
        </authorList>
    </citation>
    <scope>NUCLEOTIDE SEQUENCE [LARGE SCALE GENOMIC DNA]</scope>
    <source>
        <strain evidence="2 3">JCM 17504</strain>
    </source>
</reference>
<dbReference type="InterPro" id="IPR032466">
    <property type="entry name" value="Metal_Hydrolase"/>
</dbReference>
<sequence>MLVLRGADVVDANGLREADVAIEDGTIVSVGDAPDADEEIDVSGKFVAPGLIDAHVHLMMDGRPDVTSTVDENETMLAYRAAANLRSALEAGVTAVRDLGAPRSLAIDAGDAVDEGVIDGPRVVACGENIVMTGGHGHWFGREADGAVEVTKAVREQLKRGADVIKCMATGGVLTDGAITGAPELSEDELTALVEAASAKHVPTAAHAHGTEGIKNAVRAGISSVEHGTFMDREAAELMAEKGTYWVPTVKASDGILTEGVEAGIPEYAVEKGEEAANAMGDAFEYTLDADVKIAMGTDAGTPFNFHGDIPEELELMVEYGLTPKHALEAATVNAADLLGLSDVGLVEAGYRADLVVLDADPRENVKTWQMPTRVMTRGNIVR</sequence>
<dbReference type="RefSeq" id="WP_227774638.1">
    <property type="nucleotide sequence ID" value="NZ_BAABKX010000001.1"/>
</dbReference>
<dbReference type="InterPro" id="IPR051781">
    <property type="entry name" value="Metallo-dep_Hydrolase"/>
</dbReference>
<accession>A0AAV3UB08</accession>
<dbReference type="CDD" id="cd01299">
    <property type="entry name" value="Met_dep_hydrolase_A"/>
    <property type="match status" value="1"/>
</dbReference>
<dbReference type="InterPro" id="IPR057744">
    <property type="entry name" value="OTAase-like"/>
</dbReference>
<comment type="caution">
    <text evidence="2">The sequence shown here is derived from an EMBL/GenBank/DDBJ whole genome shotgun (WGS) entry which is preliminary data.</text>
</comment>
<dbReference type="Pfam" id="PF01979">
    <property type="entry name" value="Amidohydro_1"/>
    <property type="match status" value="1"/>
</dbReference>
<name>A0AAV3UB08_9EURY</name>
<dbReference type="SUPFAM" id="SSF51338">
    <property type="entry name" value="Composite domain of metallo-dependent hydrolases"/>
    <property type="match status" value="1"/>
</dbReference>
<dbReference type="PANTHER" id="PTHR43135:SF3">
    <property type="entry name" value="ALPHA-D-RIBOSE 1-METHYLPHOSPHONATE 5-TRIPHOSPHATE DIPHOSPHATASE"/>
    <property type="match status" value="1"/>
</dbReference>
<dbReference type="Gene3D" id="2.30.40.10">
    <property type="entry name" value="Urease, subunit C, domain 1"/>
    <property type="match status" value="1"/>
</dbReference>
<feature type="domain" description="Amidohydrolase-related" evidence="1">
    <location>
        <begin position="46"/>
        <end position="382"/>
    </location>
</feature>
<gene>
    <name evidence="2" type="ORF">GCM10025751_00460</name>
</gene>
<keyword evidence="3" id="KW-1185">Reference proteome</keyword>
<dbReference type="InterPro" id="IPR006680">
    <property type="entry name" value="Amidohydro-rel"/>
</dbReference>
<evidence type="ECO:0000259" key="1">
    <source>
        <dbReference type="Pfam" id="PF01979"/>
    </source>
</evidence>
<dbReference type="Gene3D" id="3.20.20.140">
    <property type="entry name" value="Metal-dependent hydrolases"/>
    <property type="match status" value="1"/>
</dbReference>
<dbReference type="Proteomes" id="UP001501729">
    <property type="component" value="Unassembled WGS sequence"/>
</dbReference>
<proteinExistence type="predicted"/>
<dbReference type="InterPro" id="IPR011059">
    <property type="entry name" value="Metal-dep_hydrolase_composite"/>
</dbReference>
<protein>
    <submittedName>
        <fullName evidence="2">Amidohydrolase family protein</fullName>
    </submittedName>
</protein>
<evidence type="ECO:0000313" key="2">
    <source>
        <dbReference type="EMBL" id="GAA5040186.1"/>
    </source>
</evidence>
<dbReference type="EMBL" id="BAABKX010000001">
    <property type="protein sequence ID" value="GAA5040186.1"/>
    <property type="molecule type" value="Genomic_DNA"/>
</dbReference>
<dbReference type="GO" id="GO:0016810">
    <property type="term" value="F:hydrolase activity, acting on carbon-nitrogen (but not peptide) bonds"/>
    <property type="evidence" value="ECO:0007669"/>
    <property type="project" value="InterPro"/>
</dbReference>
<evidence type="ECO:0000313" key="3">
    <source>
        <dbReference type="Proteomes" id="UP001501729"/>
    </source>
</evidence>
<dbReference type="GeneID" id="68614739"/>
<dbReference type="SUPFAM" id="SSF51556">
    <property type="entry name" value="Metallo-dependent hydrolases"/>
    <property type="match status" value="1"/>
</dbReference>
<organism evidence="2 3">
    <name type="scientific">Haladaptatus pallidirubidus</name>
    <dbReference type="NCBI Taxonomy" id="1008152"/>
    <lineage>
        <taxon>Archaea</taxon>
        <taxon>Methanobacteriati</taxon>
        <taxon>Methanobacteriota</taxon>
        <taxon>Stenosarchaea group</taxon>
        <taxon>Halobacteria</taxon>
        <taxon>Halobacteriales</taxon>
        <taxon>Haladaptataceae</taxon>
        <taxon>Haladaptatus</taxon>
    </lineage>
</organism>
<dbReference type="PANTHER" id="PTHR43135">
    <property type="entry name" value="ALPHA-D-RIBOSE 1-METHYLPHOSPHONATE 5-TRIPHOSPHATE DIPHOSPHATASE"/>
    <property type="match status" value="1"/>
</dbReference>
<dbReference type="AlphaFoldDB" id="A0AAV3UB08"/>